<dbReference type="RefSeq" id="WP_380862841.1">
    <property type="nucleotide sequence ID" value="NZ_JBHSKM010000040.1"/>
</dbReference>
<feature type="region of interest" description="Disordered" evidence="1">
    <location>
        <begin position="1"/>
        <end position="58"/>
    </location>
</feature>
<feature type="transmembrane region" description="Helical" evidence="2">
    <location>
        <begin position="109"/>
        <end position="129"/>
    </location>
</feature>
<feature type="domain" description="DUF7144" evidence="3">
    <location>
        <begin position="67"/>
        <end position="177"/>
    </location>
</feature>
<feature type="compositionally biased region" description="Low complexity" evidence="1">
    <location>
        <begin position="1"/>
        <end position="23"/>
    </location>
</feature>
<evidence type="ECO:0000313" key="5">
    <source>
        <dbReference type="Proteomes" id="UP001596263"/>
    </source>
</evidence>
<reference evidence="5" key="1">
    <citation type="journal article" date="2019" name="Int. J. Syst. Evol. Microbiol.">
        <title>The Global Catalogue of Microorganisms (GCM) 10K type strain sequencing project: providing services to taxonomists for standard genome sequencing and annotation.</title>
        <authorList>
            <consortium name="The Broad Institute Genomics Platform"/>
            <consortium name="The Broad Institute Genome Sequencing Center for Infectious Disease"/>
            <person name="Wu L."/>
            <person name="Ma J."/>
        </authorList>
    </citation>
    <scope>NUCLEOTIDE SEQUENCE [LARGE SCALE GENOMIC DNA]</scope>
    <source>
        <strain evidence="5">KCTC 42586</strain>
    </source>
</reference>
<evidence type="ECO:0000256" key="1">
    <source>
        <dbReference type="SAM" id="MobiDB-lite"/>
    </source>
</evidence>
<feature type="transmembrane region" description="Helical" evidence="2">
    <location>
        <begin position="134"/>
        <end position="153"/>
    </location>
</feature>
<evidence type="ECO:0000256" key="2">
    <source>
        <dbReference type="SAM" id="Phobius"/>
    </source>
</evidence>
<evidence type="ECO:0000259" key="3">
    <source>
        <dbReference type="Pfam" id="PF23636"/>
    </source>
</evidence>
<feature type="compositionally biased region" description="Low complexity" evidence="1">
    <location>
        <begin position="42"/>
        <end position="58"/>
    </location>
</feature>
<comment type="caution">
    <text evidence="4">The sequence shown here is derived from an EMBL/GenBank/DDBJ whole genome shotgun (WGS) entry which is preliminary data.</text>
</comment>
<feature type="transmembrane region" description="Helical" evidence="2">
    <location>
        <begin position="159"/>
        <end position="178"/>
    </location>
</feature>
<feature type="transmembrane region" description="Helical" evidence="2">
    <location>
        <begin position="67"/>
        <end position="89"/>
    </location>
</feature>
<dbReference type="Pfam" id="PF23636">
    <property type="entry name" value="DUF7144"/>
    <property type="match status" value="1"/>
</dbReference>
<organism evidence="4 5">
    <name type="scientific">Streptomyces coerulescens</name>
    <dbReference type="NCBI Taxonomy" id="29304"/>
    <lineage>
        <taxon>Bacteria</taxon>
        <taxon>Bacillati</taxon>
        <taxon>Actinomycetota</taxon>
        <taxon>Actinomycetes</taxon>
        <taxon>Kitasatosporales</taxon>
        <taxon>Streptomycetaceae</taxon>
        <taxon>Streptomyces</taxon>
    </lineage>
</organism>
<name>A0ABW0CWK4_STRCD</name>
<keyword evidence="2" id="KW-0472">Membrane</keyword>
<protein>
    <recommendedName>
        <fullName evidence="3">DUF7144 domain-containing protein</fullName>
    </recommendedName>
</protein>
<accession>A0ABW0CWK4</accession>
<gene>
    <name evidence="4" type="ORF">ACFPQ9_35990</name>
</gene>
<evidence type="ECO:0000313" key="4">
    <source>
        <dbReference type="EMBL" id="MFC5219257.1"/>
    </source>
</evidence>
<feature type="compositionally biased region" description="Gly residues" evidence="1">
    <location>
        <begin position="24"/>
        <end position="33"/>
    </location>
</feature>
<sequence length="197" mass="20111">MSQQQSQPQSHASDAAHSPPGNRAAGGPGGSGGSDTSRATWPSARAGTTPGTAPGGAPSSDWMTGGLVFAGVLMLVNGLLAILQGISAIAEDDVYARIGDYVFEANLTAWGWILLSLGVLAVGVGAGILQGAWWARITGIFLASLSMVAHFLFLPYTPVWSVIMVGIDFFVILALALAPDASDRTSASNRGNASAAR</sequence>
<dbReference type="EMBL" id="JBHSKM010000040">
    <property type="protein sequence ID" value="MFC5219257.1"/>
    <property type="molecule type" value="Genomic_DNA"/>
</dbReference>
<dbReference type="Proteomes" id="UP001596263">
    <property type="component" value="Unassembled WGS sequence"/>
</dbReference>
<proteinExistence type="predicted"/>
<dbReference type="InterPro" id="IPR055568">
    <property type="entry name" value="DUF7144"/>
</dbReference>
<keyword evidence="2" id="KW-0812">Transmembrane</keyword>
<keyword evidence="2" id="KW-1133">Transmembrane helix</keyword>
<keyword evidence="5" id="KW-1185">Reference proteome</keyword>